<dbReference type="GO" id="GO:0016787">
    <property type="term" value="F:hydrolase activity"/>
    <property type="evidence" value="ECO:0007669"/>
    <property type="project" value="UniProtKB-KW"/>
</dbReference>
<feature type="short sequence motif" description="Histidine triad motif" evidence="7">
    <location>
        <begin position="81"/>
        <end position="85"/>
    </location>
</feature>
<evidence type="ECO:0000313" key="10">
    <source>
        <dbReference type="Proteomes" id="UP000274131"/>
    </source>
</evidence>
<evidence type="ECO:0000256" key="3">
    <source>
        <dbReference type="ARBA" id="ARBA00024472"/>
    </source>
</evidence>
<dbReference type="InterPro" id="IPR011146">
    <property type="entry name" value="HIT-like"/>
</dbReference>
<dbReference type="STRING" id="51028.A0A0N4UUL0"/>
<evidence type="ECO:0000256" key="5">
    <source>
        <dbReference type="ARBA" id="ARBA00039802"/>
    </source>
</evidence>
<dbReference type="PROSITE" id="PS51084">
    <property type="entry name" value="HIT_2"/>
    <property type="match status" value="1"/>
</dbReference>
<proteinExistence type="inferred from homology"/>
<keyword evidence="1" id="KW-0547">Nucleotide-binding</keyword>
<dbReference type="WBParaSite" id="EVEC_0000108501-mRNA-1">
    <property type="protein sequence ID" value="EVEC_0000108501-mRNA-1"/>
    <property type="gene ID" value="EVEC_0000108501"/>
</dbReference>
<dbReference type="SUPFAM" id="SSF54197">
    <property type="entry name" value="HIT-like"/>
    <property type="match status" value="1"/>
</dbReference>
<dbReference type="OrthoDB" id="1915375at2759"/>
<dbReference type="Pfam" id="PF11969">
    <property type="entry name" value="DcpS_C"/>
    <property type="match status" value="1"/>
</dbReference>
<comment type="catalytic activity">
    <reaction evidence="3">
        <text>adenosine 5'-phosphoramidate + H2O = NH4(+) + AMP</text>
        <dbReference type="Rhea" id="RHEA:67916"/>
        <dbReference type="ChEBI" id="CHEBI:15377"/>
        <dbReference type="ChEBI" id="CHEBI:28938"/>
        <dbReference type="ChEBI" id="CHEBI:57890"/>
        <dbReference type="ChEBI" id="CHEBI:456215"/>
    </reaction>
</comment>
<dbReference type="Gene3D" id="3.30.428.10">
    <property type="entry name" value="HIT-like"/>
    <property type="match status" value="1"/>
</dbReference>
<dbReference type="PANTHER" id="PTHR12486">
    <property type="entry name" value="APRATAXIN-RELATED"/>
    <property type="match status" value="1"/>
</dbReference>
<evidence type="ECO:0000259" key="8">
    <source>
        <dbReference type="PROSITE" id="PS51084"/>
    </source>
</evidence>
<protein>
    <recommendedName>
        <fullName evidence="5">Adenosine 5'-monophosphoramidase HINT3</fullName>
    </recommendedName>
    <alternativeName>
        <fullName evidence="6">Histidine triad nucleotide-binding protein 3</fullName>
    </alternativeName>
</protein>
<reference evidence="11" key="1">
    <citation type="submission" date="2017-02" db="UniProtKB">
        <authorList>
            <consortium name="WormBaseParasite"/>
        </authorList>
    </citation>
    <scope>IDENTIFICATION</scope>
</reference>
<evidence type="ECO:0000313" key="11">
    <source>
        <dbReference type="WBParaSite" id="EVEC_0000108501-mRNA-1"/>
    </source>
</evidence>
<gene>
    <name evidence="9" type="ORF">EVEC_LOCUS793</name>
</gene>
<accession>A0A0N4UUL0</accession>
<dbReference type="AlphaFoldDB" id="A0A0N4UUL0"/>
<organism evidence="11">
    <name type="scientific">Enterobius vermicularis</name>
    <name type="common">Human pinworm</name>
    <dbReference type="NCBI Taxonomy" id="51028"/>
    <lineage>
        <taxon>Eukaryota</taxon>
        <taxon>Metazoa</taxon>
        <taxon>Ecdysozoa</taxon>
        <taxon>Nematoda</taxon>
        <taxon>Chromadorea</taxon>
        <taxon>Rhabditida</taxon>
        <taxon>Spirurina</taxon>
        <taxon>Oxyuridomorpha</taxon>
        <taxon>Oxyuroidea</taxon>
        <taxon>Oxyuridae</taxon>
        <taxon>Enterobius</taxon>
    </lineage>
</organism>
<keyword evidence="2" id="KW-0378">Hydrolase</keyword>
<dbReference type="Proteomes" id="UP000274131">
    <property type="component" value="Unassembled WGS sequence"/>
</dbReference>
<dbReference type="InterPro" id="IPR036265">
    <property type="entry name" value="HIT-like_sf"/>
</dbReference>
<reference evidence="9 10" key="2">
    <citation type="submission" date="2018-10" db="EMBL/GenBank/DDBJ databases">
        <authorList>
            <consortium name="Pathogen Informatics"/>
        </authorList>
    </citation>
    <scope>NUCLEOTIDE SEQUENCE [LARGE SCALE GENOMIC DNA]</scope>
</reference>
<evidence type="ECO:0000256" key="1">
    <source>
        <dbReference type="ARBA" id="ARBA00022741"/>
    </source>
</evidence>
<evidence type="ECO:0000256" key="6">
    <source>
        <dbReference type="ARBA" id="ARBA00042361"/>
    </source>
</evidence>
<evidence type="ECO:0000256" key="7">
    <source>
        <dbReference type="PROSITE-ProRule" id="PRU00464"/>
    </source>
</evidence>
<evidence type="ECO:0000313" key="9">
    <source>
        <dbReference type="EMBL" id="VDD85650.1"/>
    </source>
</evidence>
<feature type="domain" description="HIT" evidence="8">
    <location>
        <begin position="1"/>
        <end position="96"/>
    </location>
</feature>
<comment type="similarity">
    <text evidence="4">Belongs to the HINT family.</text>
</comment>
<evidence type="ECO:0000256" key="2">
    <source>
        <dbReference type="ARBA" id="ARBA00022801"/>
    </source>
</evidence>
<dbReference type="EMBL" id="UXUI01007138">
    <property type="protein sequence ID" value="VDD85650.1"/>
    <property type="molecule type" value="Genomic_DNA"/>
</dbReference>
<evidence type="ECO:0000256" key="4">
    <source>
        <dbReference type="ARBA" id="ARBA00025764"/>
    </source>
</evidence>
<dbReference type="GO" id="GO:0000166">
    <property type="term" value="F:nucleotide binding"/>
    <property type="evidence" value="ECO:0007669"/>
    <property type="project" value="UniProtKB-KW"/>
</dbReference>
<dbReference type="PANTHER" id="PTHR12486:SF5">
    <property type="entry name" value="ADENOSINE 5'-MONOPHOSPHORAMIDASE HINT3"/>
    <property type="match status" value="1"/>
</dbReference>
<name>A0A0N4UUL0_ENTVE</name>
<keyword evidence="10" id="KW-1185">Reference proteome</keyword>
<sequence length="158" mass="17808">MRSVVVADRSPHAPYHFLVLSKRHIDKSADLTVQDIPLVKEMEKAGREHLREVLKKNGDADIVEAILRTGFHKPPFLTVHHLHMHILYPVSGMKFLYRAVVYRPGRFFLLAKTLIEELEGVKNKDGSTDLEKKLEGNPAIVDPKNPAETKIQAAAVSN</sequence>